<evidence type="ECO:0000259" key="11">
    <source>
        <dbReference type="PROSITE" id="PS51030"/>
    </source>
</evidence>
<protein>
    <submittedName>
        <fullName evidence="14">Uncharacterized protein</fullName>
    </submittedName>
</protein>
<comment type="subcellular location">
    <subcellularLocation>
        <location evidence="1">Nucleus</location>
    </subcellularLocation>
</comment>
<evidence type="ECO:0000256" key="10">
    <source>
        <dbReference type="ARBA" id="ARBA00023242"/>
    </source>
</evidence>
<keyword evidence="7" id="KW-0238">DNA-binding</keyword>
<dbReference type="SMART" id="SM00430">
    <property type="entry name" value="HOLI"/>
    <property type="match status" value="1"/>
</dbReference>
<dbReference type="AlphaFoldDB" id="A0A914C921"/>
<keyword evidence="9" id="KW-0675">Receptor</keyword>
<feature type="domain" description="NR LBD" evidence="12">
    <location>
        <begin position="177"/>
        <end position="429"/>
    </location>
</feature>
<dbReference type="InterPro" id="IPR013088">
    <property type="entry name" value="Znf_NHR/GATA"/>
</dbReference>
<dbReference type="PRINTS" id="PR00047">
    <property type="entry name" value="STROIDFINGER"/>
</dbReference>
<evidence type="ECO:0000256" key="7">
    <source>
        <dbReference type="ARBA" id="ARBA00023125"/>
    </source>
</evidence>
<dbReference type="Gene3D" id="1.10.565.10">
    <property type="entry name" value="Retinoid X Receptor"/>
    <property type="match status" value="1"/>
</dbReference>
<dbReference type="PANTHER" id="PTHR47630:SF1">
    <property type="entry name" value="NUCLEAR HORMONE RECEPTOR FAMILY MEMBER NHR-4"/>
    <property type="match status" value="1"/>
</dbReference>
<dbReference type="FunFam" id="3.30.50.10:FF:000030">
    <property type="entry name" value="Nuclear Hormone Receptor family"/>
    <property type="match status" value="1"/>
</dbReference>
<dbReference type="WBParaSite" id="ACRNAN_Path_613.g2281.t1">
    <property type="protein sequence ID" value="ACRNAN_Path_613.g2281.t1"/>
    <property type="gene ID" value="ACRNAN_Path_613.g2281"/>
</dbReference>
<dbReference type="PANTHER" id="PTHR47630">
    <property type="entry name" value="NUCLEAR HORMONE RECEPTOR FAMILY-RELATED-RELATED"/>
    <property type="match status" value="1"/>
</dbReference>
<dbReference type="GO" id="GO:0000978">
    <property type="term" value="F:RNA polymerase II cis-regulatory region sequence-specific DNA binding"/>
    <property type="evidence" value="ECO:0007669"/>
    <property type="project" value="InterPro"/>
</dbReference>
<keyword evidence="5" id="KW-0862">Zinc</keyword>
<evidence type="ECO:0000259" key="12">
    <source>
        <dbReference type="PROSITE" id="PS51843"/>
    </source>
</evidence>
<dbReference type="InterPro" id="IPR052499">
    <property type="entry name" value="C.elegans_NHRs"/>
</dbReference>
<evidence type="ECO:0000256" key="5">
    <source>
        <dbReference type="ARBA" id="ARBA00022833"/>
    </source>
</evidence>
<dbReference type="InterPro" id="IPR035500">
    <property type="entry name" value="NHR-like_dom_sf"/>
</dbReference>
<evidence type="ECO:0000256" key="6">
    <source>
        <dbReference type="ARBA" id="ARBA00023015"/>
    </source>
</evidence>
<keyword evidence="3" id="KW-0479">Metal-binding</keyword>
<dbReference type="Pfam" id="PF00104">
    <property type="entry name" value="Hormone_recep"/>
    <property type="match status" value="1"/>
</dbReference>
<evidence type="ECO:0000313" key="13">
    <source>
        <dbReference type="Proteomes" id="UP000887540"/>
    </source>
</evidence>
<dbReference type="GO" id="GO:0008270">
    <property type="term" value="F:zinc ion binding"/>
    <property type="evidence" value="ECO:0007669"/>
    <property type="project" value="UniProtKB-KW"/>
</dbReference>
<dbReference type="Proteomes" id="UP000887540">
    <property type="component" value="Unplaced"/>
</dbReference>
<keyword evidence="6" id="KW-0805">Transcription regulation</keyword>
<keyword evidence="13" id="KW-1185">Reference proteome</keyword>
<evidence type="ECO:0000313" key="14">
    <source>
        <dbReference type="WBParaSite" id="ACRNAN_Path_613.g2281.t1"/>
    </source>
</evidence>
<proteinExistence type="inferred from homology"/>
<dbReference type="Pfam" id="PF00105">
    <property type="entry name" value="zf-C4"/>
    <property type="match status" value="1"/>
</dbReference>
<evidence type="ECO:0000256" key="8">
    <source>
        <dbReference type="ARBA" id="ARBA00023163"/>
    </source>
</evidence>
<reference evidence="14" key="1">
    <citation type="submission" date="2022-11" db="UniProtKB">
        <authorList>
            <consortium name="WormBaseParasite"/>
        </authorList>
    </citation>
    <scope>IDENTIFICATION</scope>
</reference>
<dbReference type="SMART" id="SM00399">
    <property type="entry name" value="ZnF_C4"/>
    <property type="match status" value="1"/>
</dbReference>
<sequence length="437" mass="50771">MLNSRKNSDEDQSPIISELQKELNSVCDVCGDVANGTKYGAFACNGCKGFFRRSVKDRRRFCCRYGGDCLVQKDQRNACRACRLKKCLNVGMNPNSVQNERGRKSTKAKERQALLLSQLPCCSNSLQWKNKRSSETQTEIILQNSISPSPKSSLPSLDNDLSIPAVLMLTEKGVMEISDDYLLSVPSSNQKIDTPFEIVYTNPQLVSRRYKINFSAEKILDQDQLINGWRRHLVYFIDWFKRLEDVQQLSLPDQIILAKYRIPYHGWFFHAYNSMICDKTGICYANGAYHPYVGDERYIERDPAMIQFHAKIEDMIFNGLIYPMRKWNMDYCEYLIIKTMSIFRHEISMSAEGAIIVKKAYEKYMRVLFKYIRQKESDLSKAHERMYNFVLLLNTLTAIRMKIKEKLAKTNFANLFEIDSLTQESYKTENDEINVVD</sequence>
<dbReference type="InterPro" id="IPR049636">
    <property type="entry name" value="HNF4-like_DBD"/>
</dbReference>
<dbReference type="CDD" id="cd06960">
    <property type="entry name" value="NR_DBD_HNF4A"/>
    <property type="match status" value="1"/>
</dbReference>
<dbReference type="InterPro" id="IPR001628">
    <property type="entry name" value="Znf_hrmn_rcpt"/>
</dbReference>
<dbReference type="GO" id="GO:0003700">
    <property type="term" value="F:DNA-binding transcription factor activity"/>
    <property type="evidence" value="ECO:0007669"/>
    <property type="project" value="InterPro"/>
</dbReference>
<keyword evidence="4" id="KW-0863">Zinc-finger</keyword>
<evidence type="ECO:0000256" key="9">
    <source>
        <dbReference type="ARBA" id="ARBA00023170"/>
    </source>
</evidence>
<evidence type="ECO:0000256" key="4">
    <source>
        <dbReference type="ARBA" id="ARBA00022771"/>
    </source>
</evidence>
<evidence type="ECO:0000256" key="3">
    <source>
        <dbReference type="ARBA" id="ARBA00022723"/>
    </source>
</evidence>
<dbReference type="InterPro" id="IPR000536">
    <property type="entry name" value="Nucl_hrmn_rcpt_lig-bd"/>
</dbReference>
<accession>A0A914C921</accession>
<comment type="similarity">
    <text evidence="2">Belongs to the nuclear hormone receptor family.</text>
</comment>
<dbReference type="PROSITE" id="PS51030">
    <property type="entry name" value="NUCLEAR_REC_DBD_2"/>
    <property type="match status" value="1"/>
</dbReference>
<dbReference type="Gene3D" id="3.30.50.10">
    <property type="entry name" value="Erythroid Transcription Factor GATA-1, subunit A"/>
    <property type="match status" value="1"/>
</dbReference>
<organism evidence="13 14">
    <name type="scientific">Acrobeloides nanus</name>
    <dbReference type="NCBI Taxonomy" id="290746"/>
    <lineage>
        <taxon>Eukaryota</taxon>
        <taxon>Metazoa</taxon>
        <taxon>Ecdysozoa</taxon>
        <taxon>Nematoda</taxon>
        <taxon>Chromadorea</taxon>
        <taxon>Rhabditida</taxon>
        <taxon>Tylenchina</taxon>
        <taxon>Cephalobomorpha</taxon>
        <taxon>Cephaloboidea</taxon>
        <taxon>Cephalobidae</taxon>
        <taxon>Acrobeloides</taxon>
    </lineage>
</organism>
<evidence type="ECO:0000256" key="2">
    <source>
        <dbReference type="ARBA" id="ARBA00005993"/>
    </source>
</evidence>
<feature type="domain" description="Nuclear receptor" evidence="11">
    <location>
        <begin position="24"/>
        <end position="99"/>
    </location>
</feature>
<keyword evidence="8" id="KW-0804">Transcription</keyword>
<keyword evidence="10" id="KW-0539">Nucleus</keyword>
<dbReference type="SUPFAM" id="SSF48508">
    <property type="entry name" value="Nuclear receptor ligand-binding domain"/>
    <property type="match status" value="1"/>
</dbReference>
<dbReference type="PROSITE" id="PS51843">
    <property type="entry name" value="NR_LBD"/>
    <property type="match status" value="1"/>
</dbReference>
<name>A0A914C921_9BILA</name>
<dbReference type="GO" id="GO:0005634">
    <property type="term" value="C:nucleus"/>
    <property type="evidence" value="ECO:0007669"/>
    <property type="project" value="UniProtKB-SubCell"/>
</dbReference>
<dbReference type="SUPFAM" id="SSF57716">
    <property type="entry name" value="Glucocorticoid receptor-like (DNA-binding domain)"/>
    <property type="match status" value="1"/>
</dbReference>
<evidence type="ECO:0000256" key="1">
    <source>
        <dbReference type="ARBA" id="ARBA00004123"/>
    </source>
</evidence>